<accession>A0A8J7FJ14</accession>
<evidence type="ECO:0000313" key="2">
    <source>
        <dbReference type="EMBL" id="MBE9395652.1"/>
    </source>
</evidence>
<reference evidence="2" key="1">
    <citation type="submission" date="2020-10" db="EMBL/GenBank/DDBJ databases">
        <title>Bacterium isolated from coastal waters sediment.</title>
        <authorList>
            <person name="Chen R.-J."/>
            <person name="Lu D.-C."/>
            <person name="Zhu K.-L."/>
            <person name="Du Z.-J."/>
        </authorList>
    </citation>
    <scope>NUCLEOTIDE SEQUENCE</scope>
    <source>
        <strain evidence="2">N1Y112</strain>
    </source>
</reference>
<keyword evidence="1" id="KW-0175">Coiled coil</keyword>
<comment type="caution">
    <text evidence="2">The sequence shown here is derived from an EMBL/GenBank/DDBJ whole genome shotgun (WGS) entry which is preliminary data.</text>
</comment>
<name>A0A8J7FJ14_9GAMM</name>
<feature type="coiled-coil region" evidence="1">
    <location>
        <begin position="444"/>
        <end position="473"/>
    </location>
</feature>
<evidence type="ECO:0008006" key="4">
    <source>
        <dbReference type="Google" id="ProtNLM"/>
    </source>
</evidence>
<proteinExistence type="predicted"/>
<organism evidence="2 3">
    <name type="scientific">Pontibacterium sinense</name>
    <dbReference type="NCBI Taxonomy" id="2781979"/>
    <lineage>
        <taxon>Bacteria</taxon>
        <taxon>Pseudomonadati</taxon>
        <taxon>Pseudomonadota</taxon>
        <taxon>Gammaproteobacteria</taxon>
        <taxon>Oceanospirillales</taxon>
        <taxon>Oceanospirillaceae</taxon>
        <taxon>Pontibacterium</taxon>
    </lineage>
</organism>
<gene>
    <name evidence="2" type="ORF">IOQ59_00065</name>
</gene>
<evidence type="ECO:0000313" key="3">
    <source>
        <dbReference type="Proteomes" id="UP000640333"/>
    </source>
</evidence>
<dbReference type="AlphaFoldDB" id="A0A8J7FJ14"/>
<keyword evidence="3" id="KW-1185">Reference proteome</keyword>
<evidence type="ECO:0000256" key="1">
    <source>
        <dbReference type="SAM" id="Coils"/>
    </source>
</evidence>
<dbReference type="Proteomes" id="UP000640333">
    <property type="component" value="Unassembled WGS sequence"/>
</dbReference>
<dbReference type="EMBL" id="JADEYS010000001">
    <property type="protein sequence ID" value="MBE9395652.1"/>
    <property type="molecule type" value="Genomic_DNA"/>
</dbReference>
<dbReference type="RefSeq" id="WP_193951212.1">
    <property type="nucleotide sequence ID" value="NZ_JADEYS010000001.1"/>
</dbReference>
<protein>
    <recommendedName>
        <fullName evidence="4">Competence protein CoiA-like family protein</fullName>
    </recommendedName>
</protein>
<sequence>MSKLLIPYGFKDGRYFSPFEVENGDHCGCICPGCEKHLRANHGKGRKRPYFSHQTNAECTAGYETAVHKVAKQIIQDEGLAYLPEHIISFPSLLLPSGRSFTREPLVISGHSPAFELVELEKTVHPYRPDITAHTSTDVIYIEIFVTNSTSYEKSNHFKHSNLVEIDLSQAERDVVFDLERFKELVLHQASRKWIHCSLYDDRKNRALESFHSEFEKQKKQEIDRLEARRRSQEQFNKNREKAREPYLEALTELSQVMTNEGLQHRVSNLKRESGETLAKAKAFLGFHQGWPDPIGYCTVHCWIFNTHWIVWQAYIYANYVKGKTRGTVVDAFKVKKDVVERYGVMDCVFSLNNAKQAGKRQGRMREKYYADVGAWFFSDSENKQIPSPYVPVIQFLEELKRLNILRSGASDHLFYVQQNDLAVAQERRLQQRRAIEVENAKRREEAERLAQVAAEEREKKRIADRAEQEKLRKIDAELAHHRIQTRIKRITEEVLELYQSGCNVGFRCNYCSSIKDRCDQACEYCGKSHFEPVEIDKAFVDTLEHRLLCDPRVGR</sequence>